<evidence type="ECO:0000313" key="3">
    <source>
        <dbReference type="Proteomes" id="UP000674179"/>
    </source>
</evidence>
<feature type="compositionally biased region" description="Polar residues" evidence="1">
    <location>
        <begin position="86"/>
        <end position="102"/>
    </location>
</feature>
<dbReference type="KEGG" id="lenr:94174600"/>
<reference evidence="2 3" key="1">
    <citation type="submission" date="2021-02" db="EMBL/GenBank/DDBJ databases">
        <title>Leishmania (Mundinia) enrietti genome sequencing and assembly.</title>
        <authorList>
            <person name="Almutairi H."/>
            <person name="Gatherer D."/>
        </authorList>
    </citation>
    <scope>NUCLEOTIDE SEQUENCE [LARGE SCALE GENOMIC DNA]</scope>
    <source>
        <strain evidence="2">CUR178</strain>
    </source>
</reference>
<dbReference type="OrthoDB" id="273896at2759"/>
<feature type="compositionally biased region" description="Polar residues" evidence="1">
    <location>
        <begin position="535"/>
        <end position="545"/>
    </location>
</feature>
<feature type="compositionally biased region" description="Low complexity" evidence="1">
    <location>
        <begin position="525"/>
        <end position="534"/>
    </location>
</feature>
<accession>A0A836KWV7</accession>
<sequence>MGPPKGSPSGFHRGQHDASAAALLHNPGLNCAGLILESADTMQQLLSIARGDFSSIIAAEVQNTAQSSADGTAKSGTGDASGHTLGASTTAFSSLPSLTRTQSGGGEMRPTLSTTVTVVAKPCSTKSLPPSRAARIRSGVRALNATADGAGDANALTDAEASAFYLTAIVAQALRLEDYWVHLGHQIEVDQCVEFIQYCAREGFGALKTVHLLGWWRQYRSLVRGGTDAPAGAAIAALVLSDGNPQKSALRSHFQGGGAVCGSAGGGEHGSAGSSTSSHGREVIGSSRVSKKGRRSSASDVAGTSLTAELDGHAGVTTGLSAAAAPPLLYATRTEAFLGELQRFVQWELEHEWAWRQVPRDSPLNASMSLSSPRVASLSGTNRRTAAGTSTAGAAKPSRAEKAKMQQLQQQEMEAEEQRLARLAAMPPENIFLTKDELDGFLRFVVEEDLLSHTALHAYVASHAQQPMSTLSRSARSPVCFSVQVETPMPVLPLREATRLSTLSRHSGSVYASLSPSPRDGEAGGDAAVGGAAAPQQSPCTTSATGRGKPTSGRSRTHSKRPLKSSSKEAAAAAAEAAAAASTPPTEPELKVPLIGIEALRAEQAKEVAAYRAAYDEKLSQTAARQQAVQHAADVHLFFENPSTNNAVQSVYASIEDAMAERQQRILQRVVALERALGLTATPTEGDRLGNADAEDDDDGAATAASKQTSARAASSSGSTSTSKKAK</sequence>
<feature type="compositionally biased region" description="Low complexity" evidence="1">
    <location>
        <begin position="701"/>
        <end position="727"/>
    </location>
</feature>
<feature type="compositionally biased region" description="Low complexity" evidence="1">
    <location>
        <begin position="380"/>
        <end position="395"/>
    </location>
</feature>
<feature type="region of interest" description="Disordered" evidence="1">
    <location>
        <begin position="64"/>
        <end position="111"/>
    </location>
</feature>
<feature type="compositionally biased region" description="Low complexity" evidence="1">
    <location>
        <begin position="564"/>
        <end position="582"/>
    </location>
</feature>
<feature type="compositionally biased region" description="Polar residues" evidence="1">
    <location>
        <begin position="505"/>
        <end position="516"/>
    </location>
</feature>
<dbReference type="AlphaFoldDB" id="A0A836KWV7"/>
<proteinExistence type="predicted"/>
<feature type="region of interest" description="Disordered" evidence="1">
    <location>
        <begin position="375"/>
        <end position="405"/>
    </location>
</feature>
<keyword evidence="3" id="KW-1185">Reference proteome</keyword>
<evidence type="ECO:0000256" key="1">
    <source>
        <dbReference type="SAM" id="MobiDB-lite"/>
    </source>
</evidence>
<dbReference type="Proteomes" id="UP000674179">
    <property type="component" value="Chromosome 6"/>
</dbReference>
<dbReference type="GeneID" id="94174600"/>
<feature type="region of interest" description="Disordered" evidence="1">
    <location>
        <begin position="265"/>
        <end position="302"/>
    </location>
</feature>
<organism evidence="2 3">
    <name type="scientific">Leishmania enriettii</name>
    <dbReference type="NCBI Taxonomy" id="5663"/>
    <lineage>
        <taxon>Eukaryota</taxon>
        <taxon>Discoba</taxon>
        <taxon>Euglenozoa</taxon>
        <taxon>Kinetoplastea</taxon>
        <taxon>Metakinetoplastina</taxon>
        <taxon>Trypanosomatida</taxon>
        <taxon>Trypanosomatidae</taxon>
        <taxon>Leishmaniinae</taxon>
        <taxon>Leishmania</taxon>
    </lineage>
</organism>
<gene>
    <name evidence="2" type="ORF">CUR178_07448</name>
</gene>
<feature type="region of interest" description="Disordered" evidence="1">
    <location>
        <begin position="682"/>
        <end position="727"/>
    </location>
</feature>
<protein>
    <submittedName>
        <fullName evidence="2">Uncharacterized protein</fullName>
    </submittedName>
</protein>
<name>A0A836KWV7_LEIEN</name>
<feature type="region of interest" description="Disordered" evidence="1">
    <location>
        <begin position="505"/>
        <end position="588"/>
    </location>
</feature>
<evidence type="ECO:0000313" key="2">
    <source>
        <dbReference type="EMBL" id="KAG5485855.1"/>
    </source>
</evidence>
<dbReference type="EMBL" id="JAFHKP010000006">
    <property type="protein sequence ID" value="KAG5485855.1"/>
    <property type="molecule type" value="Genomic_DNA"/>
</dbReference>
<comment type="caution">
    <text evidence="2">The sequence shown here is derived from an EMBL/GenBank/DDBJ whole genome shotgun (WGS) entry which is preliminary data.</text>
</comment>
<dbReference type="RefSeq" id="XP_067695580.1">
    <property type="nucleotide sequence ID" value="XM_067839090.1"/>
</dbReference>